<evidence type="ECO:0000256" key="2">
    <source>
        <dbReference type="ARBA" id="ARBA00022598"/>
    </source>
</evidence>
<evidence type="ECO:0000313" key="8">
    <source>
        <dbReference type="EMBL" id="OUM84699.1"/>
    </source>
</evidence>
<feature type="compositionally biased region" description="Polar residues" evidence="4">
    <location>
        <begin position="557"/>
        <end position="572"/>
    </location>
</feature>
<evidence type="ECO:0000256" key="3">
    <source>
        <dbReference type="ARBA" id="ARBA00022840"/>
    </source>
</evidence>
<dbReference type="PROSITE" id="PS00455">
    <property type="entry name" value="AMP_BINDING"/>
    <property type="match status" value="1"/>
</dbReference>
<dbReference type="PANTHER" id="PTHR43767:SF9">
    <property type="entry name" value="LONG-CHAIN-FATTY-ACID--COA LIGASE"/>
    <property type="match status" value="1"/>
</dbReference>
<feature type="domain" description="AMP-binding enzyme C-terminal" evidence="7">
    <location>
        <begin position="468"/>
        <end position="543"/>
    </location>
</feature>
<sequence length="572" mass="64794">MAEKPWLKHYSENVRATLEYPEKTLGDLFIETTEKYPEREAIHFLGKRLTYRQLRDEVFKFANVLSKLGVKKGERVSLMLANTPQSVIAYYAVLLLGGIVVQTNPMYTERELKHQLEDAGVETILALDLVYPRLSKVASQTPLKHIIYTSIKDYLPFPKNLLYPFKQKKDGMWHDIPYGNGVYAYEQLMKAAPATRPEPVALDPKEDLALLQYTGGTTGLPKGVMLTHYNLVVNTFQCMEWQEKHDEEQQRVLAVLPFFHVYGMTVVMNLSIATGALMILLPRFDVKEVLETIQKEKPTQFPGAPTMYIGLLNHPDVNKYDLSSVNICLSGSAPLAPEVQKQFETLSNGGLLVEGYGLTEASPVTHSNPINGLRKVGSIGIPWPDTDARIVDEEGNDVPVGEVGELIIRGPQVMKGYWNRPDETAKTLRDGWLYTGDMARMDEDGYFYIVDRKKDMIIAGGFNIYPREVEDVLFEHPAVKEAAVVGVPDPYRGETVKAFIVLKEGKTVTEEELDQHCRANLAAYKVPRIYEFRDELPKTMVGKVLRRQLQEEERAKYQQQRPQPAEQNAQEG</sequence>
<dbReference type="InterPro" id="IPR042099">
    <property type="entry name" value="ANL_N_sf"/>
</dbReference>
<keyword evidence="5" id="KW-0472">Membrane</keyword>
<dbReference type="GO" id="GO:0005524">
    <property type="term" value="F:ATP binding"/>
    <property type="evidence" value="ECO:0007669"/>
    <property type="project" value="UniProtKB-KW"/>
</dbReference>
<evidence type="ECO:0000313" key="9">
    <source>
        <dbReference type="Proteomes" id="UP000196475"/>
    </source>
</evidence>
<feature type="transmembrane region" description="Helical" evidence="5">
    <location>
        <begin position="88"/>
        <end position="107"/>
    </location>
</feature>
<keyword evidence="5" id="KW-1133">Transmembrane helix</keyword>
<dbReference type="InterPro" id="IPR000873">
    <property type="entry name" value="AMP-dep_synth/lig_dom"/>
</dbReference>
<dbReference type="Proteomes" id="UP000196475">
    <property type="component" value="Unassembled WGS sequence"/>
</dbReference>
<dbReference type="Gene3D" id="3.40.50.12780">
    <property type="entry name" value="N-terminal domain of ligase-like"/>
    <property type="match status" value="1"/>
</dbReference>
<dbReference type="CDD" id="cd05936">
    <property type="entry name" value="FC-FACS_FadD_like"/>
    <property type="match status" value="1"/>
</dbReference>
<evidence type="ECO:0000259" key="6">
    <source>
        <dbReference type="Pfam" id="PF00501"/>
    </source>
</evidence>
<proteinExistence type="inferred from homology"/>
<dbReference type="PANTHER" id="PTHR43767">
    <property type="entry name" value="LONG-CHAIN-FATTY-ACID--COA LIGASE"/>
    <property type="match status" value="1"/>
</dbReference>
<feature type="region of interest" description="Disordered" evidence="4">
    <location>
        <begin position="552"/>
        <end position="572"/>
    </location>
</feature>
<name>A0A1Y3PK69_9BACI</name>
<keyword evidence="3" id="KW-0547">Nucleotide-binding</keyword>
<keyword evidence="3" id="KW-0067">ATP-binding</keyword>
<dbReference type="GO" id="GO:0016877">
    <property type="term" value="F:ligase activity, forming carbon-sulfur bonds"/>
    <property type="evidence" value="ECO:0007669"/>
    <property type="project" value="UniProtKB-ARBA"/>
</dbReference>
<dbReference type="AlphaFoldDB" id="A0A1Y3PK69"/>
<dbReference type="InterPro" id="IPR050237">
    <property type="entry name" value="ATP-dep_AMP-bd_enzyme"/>
</dbReference>
<dbReference type="InterPro" id="IPR020845">
    <property type="entry name" value="AMP-binding_CS"/>
</dbReference>
<feature type="transmembrane region" description="Helical" evidence="5">
    <location>
        <begin position="252"/>
        <end position="281"/>
    </location>
</feature>
<dbReference type="Pfam" id="PF00501">
    <property type="entry name" value="AMP-binding"/>
    <property type="match status" value="1"/>
</dbReference>
<evidence type="ECO:0000259" key="7">
    <source>
        <dbReference type="Pfam" id="PF13193"/>
    </source>
</evidence>
<dbReference type="EMBL" id="LZRT01000121">
    <property type="protein sequence ID" value="OUM84699.1"/>
    <property type="molecule type" value="Genomic_DNA"/>
</dbReference>
<evidence type="ECO:0000256" key="1">
    <source>
        <dbReference type="ARBA" id="ARBA00006432"/>
    </source>
</evidence>
<organism evidence="8 9">
    <name type="scientific">Bacillus thermozeamaize</name>
    <dbReference type="NCBI Taxonomy" id="230954"/>
    <lineage>
        <taxon>Bacteria</taxon>
        <taxon>Bacillati</taxon>
        <taxon>Bacillota</taxon>
        <taxon>Bacilli</taxon>
        <taxon>Bacillales</taxon>
        <taxon>Bacillaceae</taxon>
        <taxon>Bacillus</taxon>
    </lineage>
</organism>
<dbReference type="FunFam" id="3.30.300.30:FF:000008">
    <property type="entry name" value="2,3-dihydroxybenzoate-AMP ligase"/>
    <property type="match status" value="1"/>
</dbReference>
<dbReference type="SUPFAM" id="SSF56801">
    <property type="entry name" value="Acetyl-CoA synthetase-like"/>
    <property type="match status" value="1"/>
</dbReference>
<dbReference type="InterPro" id="IPR045851">
    <property type="entry name" value="AMP-bd_C_sf"/>
</dbReference>
<protein>
    <submittedName>
        <fullName evidence="8">Long-chain fatty acid--CoA ligase</fullName>
    </submittedName>
</protein>
<keyword evidence="5" id="KW-0812">Transmembrane</keyword>
<evidence type="ECO:0000256" key="4">
    <source>
        <dbReference type="SAM" id="MobiDB-lite"/>
    </source>
</evidence>
<comment type="similarity">
    <text evidence="1">Belongs to the ATP-dependent AMP-binding enzyme family.</text>
</comment>
<comment type="caution">
    <text evidence="8">The sequence shown here is derived from an EMBL/GenBank/DDBJ whole genome shotgun (WGS) entry which is preliminary data.</text>
</comment>
<dbReference type="FunFam" id="3.40.50.12780:FF:000003">
    <property type="entry name" value="Long-chain-fatty-acid--CoA ligase FadD"/>
    <property type="match status" value="1"/>
</dbReference>
<reference evidence="9" key="1">
    <citation type="submission" date="2016-06" db="EMBL/GenBank/DDBJ databases">
        <authorList>
            <person name="Nascimento L."/>
            <person name="Pereira R.V."/>
            <person name="Martins L.F."/>
            <person name="Quaggio R.B."/>
            <person name="Silva A.M."/>
            <person name="Setubal J.C."/>
        </authorList>
    </citation>
    <scope>NUCLEOTIDE SEQUENCE [LARGE SCALE GENOMIC DNA]</scope>
</reference>
<dbReference type="Gene3D" id="3.30.300.30">
    <property type="match status" value="1"/>
</dbReference>
<gene>
    <name evidence="8" type="ORF">BAA01_06090</name>
</gene>
<dbReference type="NCBIfam" id="NF004837">
    <property type="entry name" value="PRK06187.1"/>
    <property type="match status" value="1"/>
</dbReference>
<feature type="domain" description="AMP-dependent synthetase/ligase" evidence="6">
    <location>
        <begin position="31"/>
        <end position="418"/>
    </location>
</feature>
<dbReference type="InterPro" id="IPR025110">
    <property type="entry name" value="AMP-bd_C"/>
</dbReference>
<accession>A0A1Y3PK69</accession>
<dbReference type="Pfam" id="PF13193">
    <property type="entry name" value="AMP-binding_C"/>
    <property type="match status" value="1"/>
</dbReference>
<keyword evidence="2 8" id="KW-0436">Ligase</keyword>
<evidence type="ECO:0000256" key="5">
    <source>
        <dbReference type="SAM" id="Phobius"/>
    </source>
</evidence>